<dbReference type="RefSeq" id="WP_135628510.1">
    <property type="nucleotide sequence ID" value="NZ_RQES01000021.1"/>
</dbReference>
<accession>A0A4R9FS64</accession>
<dbReference type="OrthoDB" id="335867at2"/>
<proteinExistence type="predicted"/>
<dbReference type="AlphaFoldDB" id="A0A4R9FS64"/>
<sequence>MQLLKIITLIPFCYIAACKPIVKEQIVPVASKCVFMDGLKVRQFPELNANHIGYLNYGQVVDIVRFSDRKDTINQVQASWALINFKGIDAWIFAGFLRDNCPTEATKLDGLIKLKSPGPIFTLMDKNFNSYIGNIYKNEKCSLKLPRECFSDCSYEAGGGSCSIISSEVSKDIIVIKVRAYKEGSYLKDFNGDYICRIENSEFLIFQTIICSK</sequence>
<reference evidence="3" key="1">
    <citation type="submission" date="2018-10" db="EMBL/GenBank/DDBJ databases">
        <authorList>
            <person name="Vincent A.T."/>
            <person name="Schiettekatte O."/>
            <person name="Bourhy P."/>
            <person name="Veyrier F.J."/>
            <person name="Picardeau M."/>
        </authorList>
    </citation>
    <scope>NUCLEOTIDE SEQUENCE</scope>
    <source>
        <strain evidence="3">201702406</strain>
    </source>
</reference>
<dbReference type="EMBL" id="RQGU01000116">
    <property type="protein sequence ID" value="TGM16897.1"/>
    <property type="molecule type" value="Genomic_DNA"/>
</dbReference>
<dbReference type="EMBL" id="RQGV01000008">
    <property type="protein sequence ID" value="TGM14214.1"/>
    <property type="molecule type" value="Genomic_DNA"/>
</dbReference>
<protein>
    <submittedName>
        <fullName evidence="2">SH3 domain-containing protein</fullName>
    </submittedName>
</protein>
<dbReference type="Gene3D" id="2.30.30.40">
    <property type="entry name" value="SH3 Domains"/>
    <property type="match status" value="1"/>
</dbReference>
<reference evidence="2 4" key="2">
    <citation type="journal article" date="2019" name="PLoS Negl. Trop. Dis.">
        <title>Revisiting the worldwide diversity of Leptospira species in the environment.</title>
        <authorList>
            <person name="Vincent A.T."/>
            <person name="Schiettekatte O."/>
            <person name="Bourhy P."/>
            <person name="Veyrier F.J."/>
            <person name="Picardeau M."/>
        </authorList>
    </citation>
    <scope>NUCLEOTIDE SEQUENCE [LARGE SCALE GENOMIC DNA]</scope>
    <source>
        <strain evidence="2 4">201702405</strain>
        <strain evidence="3">201702406</strain>
    </source>
</reference>
<dbReference type="Proteomes" id="UP000297832">
    <property type="component" value="Unassembled WGS sequence"/>
</dbReference>
<keyword evidence="5" id="KW-1185">Reference proteome</keyword>
<evidence type="ECO:0000313" key="4">
    <source>
        <dbReference type="Proteomes" id="UP000297832"/>
    </source>
</evidence>
<dbReference type="InterPro" id="IPR003646">
    <property type="entry name" value="SH3-like_bac-type"/>
</dbReference>
<dbReference type="Proteomes" id="UP000298057">
    <property type="component" value="Unassembled WGS sequence"/>
</dbReference>
<evidence type="ECO:0000313" key="3">
    <source>
        <dbReference type="EMBL" id="TGM16897.1"/>
    </source>
</evidence>
<organism evidence="2 4">
    <name type="scientific">Leptospira selangorensis</name>
    <dbReference type="NCBI Taxonomy" id="2484982"/>
    <lineage>
        <taxon>Bacteria</taxon>
        <taxon>Pseudomonadati</taxon>
        <taxon>Spirochaetota</taxon>
        <taxon>Spirochaetia</taxon>
        <taxon>Leptospirales</taxon>
        <taxon>Leptospiraceae</taxon>
        <taxon>Leptospira</taxon>
    </lineage>
</organism>
<name>A0A4R9FS64_9LEPT</name>
<dbReference type="Pfam" id="PF08239">
    <property type="entry name" value="SH3_3"/>
    <property type="match status" value="1"/>
</dbReference>
<gene>
    <name evidence="2" type="ORF">EHQ81_08510</name>
    <name evidence="3" type="ORF">EHQ82_16875</name>
</gene>
<feature type="domain" description="SH3b" evidence="1">
    <location>
        <begin position="37"/>
        <end position="97"/>
    </location>
</feature>
<evidence type="ECO:0000259" key="1">
    <source>
        <dbReference type="Pfam" id="PF08239"/>
    </source>
</evidence>
<evidence type="ECO:0000313" key="5">
    <source>
        <dbReference type="Proteomes" id="UP000298057"/>
    </source>
</evidence>
<comment type="caution">
    <text evidence="2">The sequence shown here is derived from an EMBL/GenBank/DDBJ whole genome shotgun (WGS) entry which is preliminary data.</text>
</comment>
<evidence type="ECO:0000313" key="2">
    <source>
        <dbReference type="EMBL" id="TGM14214.1"/>
    </source>
</evidence>